<dbReference type="Pfam" id="PF07963">
    <property type="entry name" value="N_methyl"/>
    <property type="match status" value="1"/>
</dbReference>
<sequence>MSKTLYRHHGVDERGFGLIEALVALLLLSIVAMGFLSVQGRLMITSTDAAFHTQAIQLMSNDYHAIRSFSSSQKDSYAQTLRQIAQSADGGIEAYQRTANAAIIHCYQGCTPQEMARSLAIRSAQSAGRSKIVLSVTTCATGRCWVAAWGDQASGLLNNCPHLMVRAVNDKLNNCIMMGGL</sequence>
<name>A0A1T0CVD9_9GAMM</name>
<dbReference type="AlphaFoldDB" id="A0A1T0CVD9"/>
<keyword evidence="3" id="KW-1185">Reference proteome</keyword>
<evidence type="ECO:0008006" key="4">
    <source>
        <dbReference type="Google" id="ProtNLM"/>
    </source>
</evidence>
<accession>A0A1T0CVD9</accession>
<protein>
    <recommendedName>
        <fullName evidence="4">Type IV pilus modification protein PilV</fullName>
    </recommendedName>
</protein>
<dbReference type="InterPro" id="IPR012902">
    <property type="entry name" value="N_methyl_site"/>
</dbReference>
<dbReference type="RefSeq" id="WP_078316719.1">
    <property type="nucleotide sequence ID" value="NZ_MUYV01000001.1"/>
</dbReference>
<evidence type="ECO:0000256" key="1">
    <source>
        <dbReference type="SAM" id="Phobius"/>
    </source>
</evidence>
<feature type="transmembrane region" description="Helical" evidence="1">
    <location>
        <begin position="15"/>
        <end position="36"/>
    </location>
</feature>
<evidence type="ECO:0000313" key="3">
    <source>
        <dbReference type="Proteomes" id="UP000190683"/>
    </source>
</evidence>
<comment type="caution">
    <text evidence="2">The sequence shown here is derived from an EMBL/GenBank/DDBJ whole genome shotgun (WGS) entry which is preliminary data.</text>
</comment>
<keyword evidence="1" id="KW-0472">Membrane</keyword>
<dbReference type="EMBL" id="MUYV01000001">
    <property type="protein sequence ID" value="OOS26330.1"/>
    <property type="molecule type" value="Genomic_DNA"/>
</dbReference>
<proteinExistence type="predicted"/>
<dbReference type="NCBIfam" id="TIGR02532">
    <property type="entry name" value="IV_pilin_GFxxxE"/>
    <property type="match status" value="1"/>
</dbReference>
<organism evidence="2 3">
    <name type="scientific">Moraxella porci DSM 25326</name>
    <dbReference type="NCBI Taxonomy" id="573983"/>
    <lineage>
        <taxon>Bacteria</taxon>
        <taxon>Pseudomonadati</taxon>
        <taxon>Pseudomonadota</taxon>
        <taxon>Gammaproteobacteria</taxon>
        <taxon>Moraxellales</taxon>
        <taxon>Moraxellaceae</taxon>
        <taxon>Moraxella</taxon>
    </lineage>
</organism>
<keyword evidence="1" id="KW-0812">Transmembrane</keyword>
<dbReference type="Proteomes" id="UP000190683">
    <property type="component" value="Unassembled WGS sequence"/>
</dbReference>
<dbReference type="STRING" id="573983.B0681_00050"/>
<evidence type="ECO:0000313" key="2">
    <source>
        <dbReference type="EMBL" id="OOS26330.1"/>
    </source>
</evidence>
<keyword evidence="1" id="KW-1133">Transmembrane helix</keyword>
<gene>
    <name evidence="2" type="ORF">B0681_00050</name>
</gene>
<reference evidence="2 3" key="1">
    <citation type="submission" date="2017-02" db="EMBL/GenBank/DDBJ databases">
        <title>Draft genome sequence of Moraxella porci CCUG 54912T type strain.</title>
        <authorList>
            <person name="Salva-Serra F."/>
            <person name="Engstrom-Jakobsson H."/>
            <person name="Thorell K."/>
            <person name="Jaen-Luchoro D."/>
            <person name="Gonzales-Siles L."/>
            <person name="Karlsson R."/>
            <person name="Yazdan S."/>
            <person name="Boulund F."/>
            <person name="Johnning A."/>
            <person name="Engstrand L."/>
            <person name="Kristiansson E."/>
            <person name="Moore E."/>
        </authorList>
    </citation>
    <scope>NUCLEOTIDE SEQUENCE [LARGE SCALE GENOMIC DNA]</scope>
    <source>
        <strain evidence="2 3">CCUG 54912</strain>
    </source>
</reference>